<evidence type="ECO:0000256" key="8">
    <source>
        <dbReference type="ARBA" id="ARBA00023136"/>
    </source>
</evidence>
<dbReference type="InterPro" id="IPR002123">
    <property type="entry name" value="Plipid/glycerol_acylTrfase"/>
</dbReference>
<keyword evidence="9" id="KW-0012">Acyltransferase</keyword>
<comment type="similarity">
    <text evidence="2 13">Belongs to the taffazin family.</text>
</comment>
<keyword evidence="3" id="KW-0808">Transferase</keyword>
<dbReference type="GO" id="GO:0035965">
    <property type="term" value="P:cardiolipin acyl-chain remodeling"/>
    <property type="evidence" value="ECO:0007669"/>
    <property type="project" value="TreeGrafter"/>
</dbReference>
<evidence type="ECO:0000256" key="11">
    <source>
        <dbReference type="ARBA" id="ARBA00047906"/>
    </source>
</evidence>
<keyword evidence="7" id="KW-0496">Mitochondrion</keyword>
<evidence type="ECO:0000256" key="1">
    <source>
        <dbReference type="ARBA" id="ARBA00004137"/>
    </source>
</evidence>
<evidence type="ECO:0000256" key="2">
    <source>
        <dbReference type="ARBA" id="ARBA00010524"/>
    </source>
</evidence>
<keyword evidence="5" id="KW-0999">Mitochondrion inner membrane</keyword>
<reference evidence="15" key="1">
    <citation type="submission" date="2019-03" db="EMBL/GenBank/DDBJ databases">
        <title>Improved annotation for the trematode Fasciola hepatica.</title>
        <authorList>
            <person name="Choi Y.-J."/>
            <person name="Martin J."/>
            <person name="Mitreva M."/>
        </authorList>
    </citation>
    <scope>NUCLEOTIDE SEQUENCE [LARGE SCALE GENOMIC DNA]</scope>
</reference>
<evidence type="ECO:0000313" key="15">
    <source>
        <dbReference type="EMBL" id="THD21379.1"/>
    </source>
</evidence>
<dbReference type="EMBL" id="JXXN02003589">
    <property type="protein sequence ID" value="THD21379.1"/>
    <property type="molecule type" value="Genomic_DNA"/>
</dbReference>
<comment type="catalytic activity">
    <reaction evidence="12">
        <text>1,2-di-(9Z-octadecenoyl)-sn-glycero-3-phosphocholine + 1-hexadecanoyl-sn-glycero-3-phosphocholine = 1-hexadecanoyl-2-(9Z-octadecenoyl)-sn-glycero-3-phosphocholine + 1-(9Z-octadecenoyl)-sn-glycero-3-phosphocholine</text>
        <dbReference type="Rhea" id="RHEA:43816"/>
        <dbReference type="ChEBI" id="CHEBI:28610"/>
        <dbReference type="ChEBI" id="CHEBI:72998"/>
        <dbReference type="ChEBI" id="CHEBI:73001"/>
        <dbReference type="ChEBI" id="CHEBI:74669"/>
    </reaction>
    <physiologicalReaction direction="left-to-right" evidence="12">
        <dbReference type="Rhea" id="RHEA:43817"/>
    </physiologicalReaction>
    <physiologicalReaction direction="right-to-left" evidence="12">
        <dbReference type="Rhea" id="RHEA:43818"/>
    </physiologicalReaction>
</comment>
<dbReference type="SMART" id="SM00563">
    <property type="entry name" value="PlsC"/>
    <property type="match status" value="1"/>
</dbReference>
<comment type="caution">
    <text evidence="15">The sequence shown here is derived from an EMBL/GenBank/DDBJ whole genome shotgun (WGS) entry which is preliminary data.</text>
</comment>
<keyword evidence="4" id="KW-1000">Mitochondrion outer membrane</keyword>
<dbReference type="InterPro" id="IPR000872">
    <property type="entry name" value="Tafazzin"/>
</dbReference>
<dbReference type="Proteomes" id="UP000230066">
    <property type="component" value="Unassembled WGS sequence"/>
</dbReference>
<evidence type="ECO:0000256" key="3">
    <source>
        <dbReference type="ARBA" id="ARBA00022679"/>
    </source>
</evidence>
<protein>
    <recommendedName>
        <fullName evidence="13">Tafazzin family protein</fullName>
    </recommendedName>
</protein>
<comment type="catalytic activity">
    <reaction evidence="11">
        <text>1'-[1,2-diacyl-sn-glycero-3-phospho],3'-[1-acyl-sn-glycero-3-phospho]-glycerol + a 1,2-diacyl-sn-glycero-3-phosphocholine = a cardiolipin + a 1-acyl-sn-glycero-3-phosphocholine</text>
        <dbReference type="Rhea" id="RHEA:33731"/>
        <dbReference type="ChEBI" id="CHEBI:57643"/>
        <dbReference type="ChEBI" id="CHEBI:58168"/>
        <dbReference type="ChEBI" id="CHEBI:62237"/>
        <dbReference type="ChEBI" id="CHEBI:64743"/>
    </reaction>
    <physiologicalReaction direction="left-to-right" evidence="11">
        <dbReference type="Rhea" id="RHEA:33732"/>
    </physiologicalReaction>
    <physiologicalReaction direction="right-to-left" evidence="11">
        <dbReference type="Rhea" id="RHEA:33733"/>
    </physiologicalReaction>
</comment>
<dbReference type="GO" id="GO:0005743">
    <property type="term" value="C:mitochondrial inner membrane"/>
    <property type="evidence" value="ECO:0007669"/>
    <property type="project" value="UniProtKB-SubCell"/>
</dbReference>
<keyword evidence="16" id="KW-1185">Reference proteome</keyword>
<dbReference type="GO" id="GO:0007007">
    <property type="term" value="P:inner mitochondrial membrane organization"/>
    <property type="evidence" value="ECO:0007669"/>
    <property type="project" value="TreeGrafter"/>
</dbReference>
<organism evidence="15 16">
    <name type="scientific">Fasciola hepatica</name>
    <name type="common">Liver fluke</name>
    <dbReference type="NCBI Taxonomy" id="6192"/>
    <lineage>
        <taxon>Eukaryota</taxon>
        <taxon>Metazoa</taxon>
        <taxon>Spiralia</taxon>
        <taxon>Lophotrochozoa</taxon>
        <taxon>Platyhelminthes</taxon>
        <taxon>Trematoda</taxon>
        <taxon>Digenea</taxon>
        <taxon>Plagiorchiida</taxon>
        <taxon>Echinostomata</taxon>
        <taxon>Echinostomatoidea</taxon>
        <taxon>Fasciolidae</taxon>
        <taxon>Fasciola</taxon>
    </lineage>
</organism>
<evidence type="ECO:0000256" key="12">
    <source>
        <dbReference type="ARBA" id="ARBA00049543"/>
    </source>
</evidence>
<accession>A0A4E0R0K5</accession>
<keyword evidence="6" id="KW-0443">Lipid metabolism</keyword>
<evidence type="ECO:0000256" key="4">
    <source>
        <dbReference type="ARBA" id="ARBA00022787"/>
    </source>
</evidence>
<dbReference type="GO" id="GO:0047184">
    <property type="term" value="F:1-acylglycerophosphocholine O-acyltransferase activity"/>
    <property type="evidence" value="ECO:0007669"/>
    <property type="project" value="TreeGrafter"/>
</dbReference>
<evidence type="ECO:0000259" key="14">
    <source>
        <dbReference type="SMART" id="SM00563"/>
    </source>
</evidence>
<comment type="subcellular location">
    <subcellularLocation>
        <location evidence="1">Mitochondrion inner membrane</location>
        <topology evidence="1">Peripheral membrane protein</topology>
        <orientation evidence="1">Intermembrane side</orientation>
    </subcellularLocation>
    <subcellularLocation>
        <location evidence="10">Mitochondrion outer membrane</location>
        <topology evidence="10">Peripheral membrane protein</topology>
        <orientation evidence="10">Intermembrane side</orientation>
    </subcellularLocation>
</comment>
<evidence type="ECO:0000256" key="13">
    <source>
        <dbReference type="RuleBase" id="RU365062"/>
    </source>
</evidence>
<dbReference type="PANTHER" id="PTHR12497:SF0">
    <property type="entry name" value="TAFAZZIN"/>
    <property type="match status" value="1"/>
</dbReference>
<dbReference type="SUPFAM" id="SSF69593">
    <property type="entry name" value="Glycerol-3-phosphate (1)-acyltransferase"/>
    <property type="match status" value="1"/>
</dbReference>
<dbReference type="PANTHER" id="PTHR12497">
    <property type="entry name" value="TAZ PROTEIN TAFAZZIN"/>
    <property type="match status" value="1"/>
</dbReference>
<dbReference type="CDD" id="cd07989">
    <property type="entry name" value="LPLAT_AGPAT-like"/>
    <property type="match status" value="1"/>
</dbReference>
<evidence type="ECO:0000256" key="7">
    <source>
        <dbReference type="ARBA" id="ARBA00023128"/>
    </source>
</evidence>
<dbReference type="AlphaFoldDB" id="A0A4E0R0K5"/>
<dbReference type="GO" id="GO:0005741">
    <property type="term" value="C:mitochondrial outer membrane"/>
    <property type="evidence" value="ECO:0007669"/>
    <property type="project" value="UniProtKB-SubCell"/>
</dbReference>
<evidence type="ECO:0000256" key="10">
    <source>
        <dbReference type="ARBA" id="ARBA00024323"/>
    </source>
</evidence>
<dbReference type="PRINTS" id="PR00979">
    <property type="entry name" value="TAFAZZIN"/>
</dbReference>
<evidence type="ECO:0000256" key="5">
    <source>
        <dbReference type="ARBA" id="ARBA00022792"/>
    </source>
</evidence>
<feature type="domain" description="Phospholipid/glycerol acyltransferase" evidence="14">
    <location>
        <begin position="63"/>
        <end position="206"/>
    </location>
</feature>
<gene>
    <name evidence="15" type="ORF">D915_007717</name>
</gene>
<sequence length="299" mass="34645">MDLVYKLNNHSSVSAFTRRVFQRITYPIFGAIVKLAVWRHNLQIIGRDHLMEAYKGRPLHTPLITISNHHSCLDDFILFGTLLSLFDLMHVDRYRWSLAAVDVCFTNARDCFFFTWGQGVPVWRRVRHPKTKLILHHGGGLYQPSMDFCLNLLNRGKWVHMYPQGRVIQPYERHQEDTFRLRWGVGRLIAECREDPIVLPIWHCGFDELNPSDPPNIRSTLSRILGRPRCLTVQVGEAIRLDAIRRQVGSPAQLTQQSEASRSQVYAHVTQVVQDSLYGLKHNTEKTHNQRLKTISCSN</sequence>
<evidence type="ECO:0000256" key="6">
    <source>
        <dbReference type="ARBA" id="ARBA00023098"/>
    </source>
</evidence>
<evidence type="ECO:0000256" key="9">
    <source>
        <dbReference type="ARBA" id="ARBA00023315"/>
    </source>
</evidence>
<keyword evidence="8" id="KW-0472">Membrane</keyword>
<proteinExistence type="inferred from homology"/>
<name>A0A4E0R0K5_FASHE</name>
<evidence type="ECO:0000313" key="16">
    <source>
        <dbReference type="Proteomes" id="UP000230066"/>
    </source>
</evidence>
<dbReference type="Pfam" id="PF01553">
    <property type="entry name" value="Acyltransferase"/>
    <property type="match status" value="1"/>
</dbReference>